<dbReference type="PROSITE" id="PS50250">
    <property type="entry name" value="PCI"/>
    <property type="match status" value="1"/>
</dbReference>
<dbReference type="STRING" id="361077.A0A152A235"/>
<evidence type="ECO:0000256" key="4">
    <source>
        <dbReference type="HAMAP-Rule" id="MF_03004"/>
    </source>
</evidence>
<evidence type="ECO:0000256" key="1">
    <source>
        <dbReference type="ARBA" id="ARBA00022490"/>
    </source>
</evidence>
<dbReference type="InterPro" id="IPR036390">
    <property type="entry name" value="WH_DNA-bd_sf"/>
</dbReference>
<name>A0A152A235_TIELA</name>
<evidence type="ECO:0000256" key="2">
    <source>
        <dbReference type="ARBA" id="ARBA00022540"/>
    </source>
</evidence>
<dbReference type="SMART" id="SM01186">
    <property type="entry name" value="eIF3_N"/>
    <property type="match status" value="1"/>
</dbReference>
<evidence type="ECO:0000256" key="6">
    <source>
        <dbReference type="SAM" id="MobiDB-lite"/>
    </source>
</evidence>
<comment type="subunit">
    <text evidence="4 5">Component of the eukaryotic translation initiation factor 3 (eIF-3) complex.</text>
</comment>
<sequence length="507" mass="58159">MEYDLTKQLCTFLDAHMMLPLIDFLKSRSIYPEDQVNKAKVDIIEQTGRFEDAIQFFESIGRDTTEINQRKVKTTQEITDLTKECEVILQYIESKKQPEQAHKTESAVGGEEVTTSQVTSTTASATLATTPSTVISMSTNISVLYDKVTANLLQSLYKLAKLTFEQGKYKQAKDLLEVFVLLNPGSDKHLSALWGMLESDILSGNWVGAVGGIASLKQQIDVHGTPVDQLYQRAWLVHRSLFIYFNYQENKSLLFELFLDEKYLIAIQTACPHILRYLAVAIINNKRRQQSMLFQRNLNTLVRIIEQEAYTYRDPVTLFIHNLYVKFNFEEAQNQLSQAEKVLANDYFLASGLEDFMENARVCIFETYCNIHENIDIDMLSKNLGISENPEKCERWIVEAIRQARFNAKIDSANNQIKMFSQHNNSYRQVINKTKPLFNLGIEIVVGINDSKSQQSRKLDQNNRQNKNRQNRQSNQNNQTNQSNQSNQSNQNNQTNQTNQPTVAATN</sequence>
<accession>A0A152A235</accession>
<keyword evidence="9" id="KW-1185">Reference proteome</keyword>
<dbReference type="GO" id="GO:0000502">
    <property type="term" value="C:proteasome complex"/>
    <property type="evidence" value="ECO:0007669"/>
    <property type="project" value="UniProtKB-KW"/>
</dbReference>
<protein>
    <recommendedName>
        <fullName evidence="4 5">Eukaryotic translation initiation factor 3 subunit E</fullName>
        <shortName evidence="4">eIF3e</shortName>
    </recommendedName>
    <alternativeName>
        <fullName evidence="4">Eukaryotic translation initiation factor 3 subunit 6</fullName>
    </alternativeName>
</protein>
<keyword evidence="2 4" id="KW-0396">Initiation factor</keyword>
<feature type="region of interest" description="Disordered" evidence="6">
    <location>
        <begin position="452"/>
        <end position="507"/>
    </location>
</feature>
<dbReference type="OrthoDB" id="417252at2759"/>
<comment type="similarity">
    <text evidence="4 5">Belongs to the eIF-3 subunit E family.</text>
</comment>
<keyword evidence="8" id="KW-0647">Proteasome</keyword>
<dbReference type="Proteomes" id="UP000076078">
    <property type="component" value="Unassembled WGS sequence"/>
</dbReference>
<comment type="caution">
    <text evidence="8">The sequence shown here is derived from an EMBL/GenBank/DDBJ whole genome shotgun (WGS) entry which is preliminary data.</text>
</comment>
<evidence type="ECO:0000313" key="9">
    <source>
        <dbReference type="Proteomes" id="UP000076078"/>
    </source>
</evidence>
<dbReference type="PIRSF" id="PIRSF016255">
    <property type="entry name" value="eIF3e_su6"/>
    <property type="match status" value="1"/>
</dbReference>
<dbReference type="InterPro" id="IPR019010">
    <property type="entry name" value="eIF3e_N"/>
</dbReference>
<dbReference type="Pfam" id="PF01399">
    <property type="entry name" value="PCI"/>
    <property type="match status" value="1"/>
</dbReference>
<organism evidence="8 9">
    <name type="scientific">Tieghemostelium lacteum</name>
    <name type="common">Slime mold</name>
    <name type="synonym">Dictyostelium lacteum</name>
    <dbReference type="NCBI Taxonomy" id="361077"/>
    <lineage>
        <taxon>Eukaryota</taxon>
        <taxon>Amoebozoa</taxon>
        <taxon>Evosea</taxon>
        <taxon>Eumycetozoa</taxon>
        <taxon>Dictyostelia</taxon>
        <taxon>Dictyosteliales</taxon>
        <taxon>Raperosteliaceae</taxon>
        <taxon>Tieghemostelium</taxon>
    </lineage>
</organism>
<feature type="compositionally biased region" description="Low complexity" evidence="6">
    <location>
        <begin position="471"/>
        <end position="500"/>
    </location>
</feature>
<dbReference type="SMART" id="SM00088">
    <property type="entry name" value="PINT"/>
    <property type="match status" value="1"/>
</dbReference>
<dbReference type="AlphaFoldDB" id="A0A152A235"/>
<evidence type="ECO:0000256" key="3">
    <source>
        <dbReference type="ARBA" id="ARBA00022917"/>
    </source>
</evidence>
<dbReference type="InParanoid" id="A0A152A235"/>
<dbReference type="GO" id="GO:0071540">
    <property type="term" value="C:eukaryotic translation initiation factor 3 complex, eIF3e"/>
    <property type="evidence" value="ECO:0007669"/>
    <property type="project" value="UniProtKB-UniRule"/>
</dbReference>
<dbReference type="GO" id="GO:0033290">
    <property type="term" value="C:eukaryotic 48S preinitiation complex"/>
    <property type="evidence" value="ECO:0007669"/>
    <property type="project" value="UniProtKB-UniRule"/>
</dbReference>
<proteinExistence type="inferred from homology"/>
<keyword evidence="3 4" id="KW-0648">Protein biosynthesis</keyword>
<dbReference type="PANTHER" id="PTHR10317">
    <property type="entry name" value="EUKARYOTIC TRANSLATION INITIATION FACTOR 3 SUBUNIT E"/>
    <property type="match status" value="1"/>
</dbReference>
<feature type="domain" description="PCI" evidence="7">
    <location>
        <begin position="239"/>
        <end position="424"/>
    </location>
</feature>
<comment type="subcellular location">
    <subcellularLocation>
        <location evidence="4 5">Cytoplasm</location>
    </subcellularLocation>
</comment>
<reference evidence="8 9" key="1">
    <citation type="submission" date="2015-12" db="EMBL/GenBank/DDBJ databases">
        <title>Dictyostelia acquired genes for synthesis and detection of signals that induce cell-type specialization by lateral gene transfer from prokaryotes.</title>
        <authorList>
            <person name="Gloeckner G."/>
            <person name="Schaap P."/>
        </authorList>
    </citation>
    <scope>NUCLEOTIDE SEQUENCE [LARGE SCALE GENOMIC DNA]</scope>
    <source>
        <strain evidence="8 9">TK</strain>
    </source>
</reference>
<dbReference type="Pfam" id="PF09440">
    <property type="entry name" value="eIF3_N"/>
    <property type="match status" value="1"/>
</dbReference>
<dbReference type="InterPro" id="IPR000717">
    <property type="entry name" value="PCI_dom"/>
</dbReference>
<dbReference type="OMA" id="HERFQIG"/>
<keyword evidence="1 4" id="KW-0963">Cytoplasm</keyword>
<dbReference type="InterPro" id="IPR016650">
    <property type="entry name" value="eIF3e"/>
</dbReference>
<dbReference type="GO" id="GO:0001732">
    <property type="term" value="P:formation of cytoplasmic translation initiation complex"/>
    <property type="evidence" value="ECO:0007669"/>
    <property type="project" value="UniProtKB-UniRule"/>
</dbReference>
<dbReference type="HAMAP" id="MF_03004">
    <property type="entry name" value="eIF3e"/>
    <property type="match status" value="1"/>
</dbReference>
<evidence type="ECO:0000313" key="8">
    <source>
        <dbReference type="EMBL" id="KYR00313.1"/>
    </source>
</evidence>
<evidence type="ECO:0000259" key="7">
    <source>
        <dbReference type="PROSITE" id="PS50250"/>
    </source>
</evidence>
<dbReference type="SUPFAM" id="SSF46785">
    <property type="entry name" value="Winged helix' DNA-binding domain"/>
    <property type="match status" value="1"/>
</dbReference>
<gene>
    <name evidence="8" type="ORF">DLAC_03053</name>
</gene>
<dbReference type="GO" id="GO:0003743">
    <property type="term" value="F:translation initiation factor activity"/>
    <property type="evidence" value="ECO:0007669"/>
    <property type="project" value="UniProtKB-UniRule"/>
</dbReference>
<dbReference type="FunCoup" id="A0A152A235">
    <property type="interactions" value="1314"/>
</dbReference>
<comment type="function">
    <text evidence="4">Component of the eukaryotic translation initiation factor 3 (eIF-3) complex, which is involved in protein synthesis of a specialized repertoire of mRNAs and, together with other initiation factors, stimulates binding of mRNA and methionyl-tRNAi to the 40S ribosome. The eIF-3 complex specifically targets and initiates translation of a subset of mRNAs involved in cell proliferation.</text>
</comment>
<evidence type="ECO:0000256" key="5">
    <source>
        <dbReference type="PIRNR" id="PIRNR016255"/>
    </source>
</evidence>
<dbReference type="EMBL" id="LODT01000015">
    <property type="protein sequence ID" value="KYR00313.1"/>
    <property type="molecule type" value="Genomic_DNA"/>
</dbReference>
<dbReference type="GO" id="GO:0016282">
    <property type="term" value="C:eukaryotic 43S preinitiation complex"/>
    <property type="evidence" value="ECO:0007669"/>
    <property type="project" value="UniProtKB-UniRule"/>
</dbReference>